<dbReference type="AlphaFoldDB" id="A0A6N7IY55"/>
<evidence type="ECO:0000313" key="9">
    <source>
        <dbReference type="EMBL" id="MQN01284.1"/>
    </source>
</evidence>
<evidence type="ECO:0000256" key="3">
    <source>
        <dbReference type="ARBA" id="ARBA00022475"/>
    </source>
</evidence>
<name>A0A6N7IY55_9FIRM</name>
<proteinExistence type="inferred from homology"/>
<protein>
    <submittedName>
        <fullName evidence="9">DMT family transporter</fullName>
    </submittedName>
</protein>
<organism evidence="9 10">
    <name type="scientific">Candidatus Weimeria bifida</name>
    <dbReference type="NCBI Taxonomy" id="2599074"/>
    <lineage>
        <taxon>Bacteria</taxon>
        <taxon>Bacillati</taxon>
        <taxon>Bacillota</taxon>
        <taxon>Clostridia</taxon>
        <taxon>Lachnospirales</taxon>
        <taxon>Lachnospiraceae</taxon>
        <taxon>Candidatus Weimeria</taxon>
    </lineage>
</organism>
<feature type="transmembrane region" description="Helical" evidence="7">
    <location>
        <begin position="84"/>
        <end position="105"/>
    </location>
</feature>
<keyword evidence="5 7" id="KW-1133">Transmembrane helix</keyword>
<accession>A0A6N7IY55</accession>
<feature type="domain" description="EamA" evidence="8">
    <location>
        <begin position="172"/>
        <end position="304"/>
    </location>
</feature>
<gene>
    <name evidence="9" type="ORF">FRC54_04970</name>
</gene>
<feature type="transmembrane region" description="Helical" evidence="7">
    <location>
        <begin position="229"/>
        <end position="250"/>
    </location>
</feature>
<feature type="transmembrane region" description="Helical" evidence="7">
    <location>
        <begin position="144"/>
        <end position="162"/>
    </location>
</feature>
<evidence type="ECO:0000259" key="8">
    <source>
        <dbReference type="Pfam" id="PF00892"/>
    </source>
</evidence>
<feature type="transmembrane region" description="Helical" evidence="7">
    <location>
        <begin position="202"/>
        <end position="223"/>
    </location>
</feature>
<dbReference type="InterPro" id="IPR050638">
    <property type="entry name" value="AA-Vitamin_Transporters"/>
</dbReference>
<dbReference type="Pfam" id="PF00892">
    <property type="entry name" value="EamA"/>
    <property type="match status" value="2"/>
</dbReference>
<evidence type="ECO:0000313" key="10">
    <source>
        <dbReference type="Proteomes" id="UP000460257"/>
    </source>
</evidence>
<evidence type="ECO:0000256" key="7">
    <source>
        <dbReference type="SAM" id="Phobius"/>
    </source>
</evidence>
<dbReference type="InterPro" id="IPR000620">
    <property type="entry name" value="EamA_dom"/>
</dbReference>
<feature type="transmembrane region" description="Helical" evidence="7">
    <location>
        <begin position="262"/>
        <end position="281"/>
    </location>
</feature>
<feature type="transmembrane region" description="Helical" evidence="7">
    <location>
        <begin position="117"/>
        <end position="137"/>
    </location>
</feature>
<dbReference type="PANTHER" id="PTHR32322">
    <property type="entry name" value="INNER MEMBRANE TRANSPORTER"/>
    <property type="match status" value="1"/>
</dbReference>
<reference evidence="9" key="1">
    <citation type="journal article" date="2020" name="Appl. Environ. Microbiol.">
        <title>Medium-Chain Fatty Acid Synthesis by 'Candidatus Weimeria bifida' gen. nov., sp. nov., and 'Candidatus Pseudoramibacter fermentans' sp. nov.</title>
        <authorList>
            <person name="Scarborough M.J."/>
            <person name="Myers K.S."/>
            <person name="Donohue T.J."/>
            <person name="Noguera D.R."/>
        </authorList>
    </citation>
    <scope>NUCLEOTIDE SEQUENCE</scope>
    <source>
        <strain evidence="9">LCO1.1</strain>
    </source>
</reference>
<evidence type="ECO:0000256" key="1">
    <source>
        <dbReference type="ARBA" id="ARBA00004651"/>
    </source>
</evidence>
<dbReference type="SUPFAM" id="SSF103481">
    <property type="entry name" value="Multidrug resistance efflux transporter EmrE"/>
    <property type="match status" value="2"/>
</dbReference>
<feature type="domain" description="EamA" evidence="8">
    <location>
        <begin position="18"/>
        <end position="158"/>
    </location>
</feature>
<evidence type="ECO:0000256" key="2">
    <source>
        <dbReference type="ARBA" id="ARBA00007362"/>
    </source>
</evidence>
<feature type="transmembrane region" description="Helical" evidence="7">
    <location>
        <begin position="50"/>
        <end position="72"/>
    </location>
</feature>
<keyword evidence="3" id="KW-1003">Cell membrane</keyword>
<feature type="transmembrane region" description="Helical" evidence="7">
    <location>
        <begin position="12"/>
        <end position="30"/>
    </location>
</feature>
<feature type="transmembrane region" description="Helical" evidence="7">
    <location>
        <begin position="287"/>
        <end position="308"/>
    </location>
</feature>
<dbReference type="EMBL" id="VOGC01000004">
    <property type="protein sequence ID" value="MQN01284.1"/>
    <property type="molecule type" value="Genomic_DNA"/>
</dbReference>
<comment type="subcellular location">
    <subcellularLocation>
        <location evidence="1">Cell membrane</location>
        <topology evidence="1">Multi-pass membrane protein</topology>
    </subcellularLocation>
</comment>
<keyword evidence="10" id="KW-1185">Reference proteome</keyword>
<evidence type="ECO:0000256" key="5">
    <source>
        <dbReference type="ARBA" id="ARBA00022989"/>
    </source>
</evidence>
<keyword evidence="4 7" id="KW-0812">Transmembrane</keyword>
<evidence type="ECO:0000256" key="4">
    <source>
        <dbReference type="ARBA" id="ARBA00022692"/>
    </source>
</evidence>
<sequence length="310" mass="33170">MFDKNKTIAWQNPFVVFIAAFICCLLWGSASPAIKSGYALFQIPADDTPSRILFAGVRFMIAGAMVIAFFSAKNRHFFHPKKTSAGYIAVLMCFQTIIQYIFFYMALAHISGVKGSIINAAGTFFSIFLAVFIFRFEKLNIRKVLGSILGFLGVFIIVGGGSETFGHFSIAGDGAMIIAALSSAFAGCFVKKFSSHDDPAALSGWQFLCGGTVMMLIGLAAGGKLQPTGASAIVLIIYMGFISAGAYTIWSILLKYNDVSRITVLGFMNPVLGVLLSALFLNEGAQAFNWLTLLALLLVSAGIGFANASS</sequence>
<dbReference type="Proteomes" id="UP000460257">
    <property type="component" value="Unassembled WGS sequence"/>
</dbReference>
<dbReference type="GO" id="GO:0005886">
    <property type="term" value="C:plasma membrane"/>
    <property type="evidence" value="ECO:0007669"/>
    <property type="project" value="UniProtKB-SubCell"/>
</dbReference>
<feature type="transmembrane region" description="Helical" evidence="7">
    <location>
        <begin position="168"/>
        <end position="190"/>
    </location>
</feature>
<dbReference type="PANTHER" id="PTHR32322:SF18">
    <property type="entry name" value="S-ADENOSYLMETHIONINE_S-ADENOSYLHOMOCYSTEINE TRANSPORTER"/>
    <property type="match status" value="1"/>
</dbReference>
<evidence type="ECO:0000256" key="6">
    <source>
        <dbReference type="ARBA" id="ARBA00023136"/>
    </source>
</evidence>
<keyword evidence="6 7" id="KW-0472">Membrane</keyword>
<dbReference type="InterPro" id="IPR037185">
    <property type="entry name" value="EmrE-like"/>
</dbReference>
<comment type="similarity">
    <text evidence="2">Belongs to the EamA transporter family.</text>
</comment>
<comment type="caution">
    <text evidence="9">The sequence shown here is derived from an EMBL/GenBank/DDBJ whole genome shotgun (WGS) entry which is preliminary data.</text>
</comment>